<gene>
    <name evidence="1" type="ORF">DV701_17220</name>
</gene>
<dbReference type="AlphaFoldDB" id="A0A345NRG2"/>
<proteinExistence type="predicted"/>
<keyword evidence="2" id="KW-1185">Reference proteome</keyword>
<protein>
    <submittedName>
        <fullName evidence="1">Uncharacterized protein</fullName>
    </submittedName>
</protein>
<dbReference type="KEGG" id="orn:DV701_17220"/>
<accession>A0A345NRG2</accession>
<dbReference type="RefSeq" id="WP_114930158.1">
    <property type="nucleotide sequence ID" value="NZ_CP031229.1"/>
</dbReference>
<evidence type="ECO:0000313" key="1">
    <source>
        <dbReference type="EMBL" id="AXH97620.1"/>
    </source>
</evidence>
<evidence type="ECO:0000313" key="2">
    <source>
        <dbReference type="Proteomes" id="UP000253790"/>
    </source>
</evidence>
<organism evidence="1 2">
    <name type="scientific">Ornithinimicrobium avium</name>
    <dbReference type="NCBI Taxonomy" id="2283195"/>
    <lineage>
        <taxon>Bacteria</taxon>
        <taxon>Bacillati</taxon>
        <taxon>Actinomycetota</taxon>
        <taxon>Actinomycetes</taxon>
        <taxon>Micrococcales</taxon>
        <taxon>Ornithinimicrobiaceae</taxon>
        <taxon>Ornithinimicrobium</taxon>
    </lineage>
</organism>
<name>A0A345NRG2_9MICO</name>
<reference evidence="1 2" key="1">
    <citation type="submission" date="2018-07" db="EMBL/GenBank/DDBJ databases">
        <title>Complete genome sequencing of Ornithinimicrobium sp. AMA3305.</title>
        <authorList>
            <person name="Bae J.-W."/>
        </authorList>
    </citation>
    <scope>NUCLEOTIDE SEQUENCE [LARGE SCALE GENOMIC DNA]</scope>
    <source>
        <strain evidence="1 2">AMA3305</strain>
    </source>
</reference>
<dbReference type="OrthoDB" id="4868088at2"/>
<dbReference type="Proteomes" id="UP000253790">
    <property type="component" value="Chromosome"/>
</dbReference>
<dbReference type="EMBL" id="CP031229">
    <property type="protein sequence ID" value="AXH97620.1"/>
    <property type="molecule type" value="Genomic_DNA"/>
</dbReference>
<sequence length="83" mass="8942">MDETEDPIVSTTFAVEGVRSESEVREALQALYDVFSELGLGQATFEVTGSEVAQLFVKHKSSVRPDRVAIAQALSTVGARVVD</sequence>